<keyword evidence="6" id="KW-0902">Two-component regulatory system</keyword>
<dbReference type="SMART" id="SM00387">
    <property type="entry name" value="HATPase_c"/>
    <property type="match status" value="1"/>
</dbReference>
<comment type="subcellular location">
    <subcellularLocation>
        <location evidence="2">Cell membrane</location>
    </subcellularLocation>
</comment>
<evidence type="ECO:0000256" key="4">
    <source>
        <dbReference type="ARBA" id="ARBA00022553"/>
    </source>
</evidence>
<gene>
    <name evidence="9" type="ORF">M8330_02460</name>
</gene>
<name>A0A9X2D5F0_9ACTN</name>
<dbReference type="InterPro" id="IPR004358">
    <property type="entry name" value="Sig_transdc_His_kin-like_C"/>
</dbReference>
<dbReference type="InterPro" id="IPR005467">
    <property type="entry name" value="His_kinase_dom"/>
</dbReference>
<evidence type="ECO:0000313" key="9">
    <source>
        <dbReference type="EMBL" id="MCM0619157.1"/>
    </source>
</evidence>
<accession>A0A9X2D5F0</accession>
<dbReference type="Gene3D" id="3.30.565.10">
    <property type="entry name" value="Histidine kinase-like ATPase, C-terminal domain"/>
    <property type="match status" value="1"/>
</dbReference>
<keyword evidence="10" id="KW-1185">Reference proteome</keyword>
<dbReference type="SMART" id="SM00388">
    <property type="entry name" value="HisKA"/>
    <property type="match status" value="1"/>
</dbReference>
<sequence>MTTTQEHPVPGAARVDPLPTAPLAAGRPAVYARLAIVTDLDAVRRRRAAEKALAESSPAMTDSTLTDPLAGAPRRPAVDGSDPEVLVADLLGDDGLPSVPGVAREDVVSAATDLIGQLMGVEDCWLQAPGRFAESLAAQLDRGQGVRLSNLSPKDGAWGPLGGGSTRGAAVGLAEVVVAGERHLLVVWSRGPRAWTPRDHRLLVFSADTLAAALERMVAGQRSPAQRARAQFDEMRRELLTTVNHELRTPLSVIRGGVELLAEAAEDHLSGPEQRLLARVETSVARLLDIAQNASLMARGTPDPLLADLARADVDEVVTDVLARAVPASRELGVRQHTAPGTSARIASDDLREILDRLVDNAVTFTPDGGMVSVSVAEVEGEQVEIVVADTGVGIPEDEQHHVGEPFFRSRTSSSLEHQGAGLSLAAAMAMAASWQGSIVLDSAPGGGTEARLRLPRGAACQD</sequence>
<evidence type="ECO:0000256" key="6">
    <source>
        <dbReference type="ARBA" id="ARBA00023012"/>
    </source>
</evidence>
<evidence type="ECO:0000313" key="10">
    <source>
        <dbReference type="Proteomes" id="UP001139485"/>
    </source>
</evidence>
<dbReference type="Proteomes" id="UP001139485">
    <property type="component" value="Unassembled WGS sequence"/>
</dbReference>
<dbReference type="EC" id="2.7.13.3" evidence="3"/>
<dbReference type="EMBL" id="JAMOIL010000002">
    <property type="protein sequence ID" value="MCM0619157.1"/>
    <property type="molecule type" value="Genomic_DNA"/>
</dbReference>
<dbReference type="InterPro" id="IPR036890">
    <property type="entry name" value="HATPase_C_sf"/>
</dbReference>
<dbReference type="PRINTS" id="PR00344">
    <property type="entry name" value="BCTRLSENSOR"/>
</dbReference>
<comment type="caution">
    <text evidence="9">The sequence shown here is derived from an EMBL/GenBank/DDBJ whole genome shotgun (WGS) entry which is preliminary data.</text>
</comment>
<dbReference type="InterPro" id="IPR003594">
    <property type="entry name" value="HATPase_dom"/>
</dbReference>
<proteinExistence type="predicted"/>
<dbReference type="Gene3D" id="1.10.287.130">
    <property type="match status" value="1"/>
</dbReference>
<dbReference type="GO" id="GO:0000155">
    <property type="term" value="F:phosphorelay sensor kinase activity"/>
    <property type="evidence" value="ECO:0007669"/>
    <property type="project" value="InterPro"/>
</dbReference>
<dbReference type="PANTHER" id="PTHR43547:SF2">
    <property type="entry name" value="HYBRID SIGNAL TRANSDUCTION HISTIDINE KINASE C"/>
    <property type="match status" value="1"/>
</dbReference>
<dbReference type="InterPro" id="IPR036097">
    <property type="entry name" value="HisK_dim/P_sf"/>
</dbReference>
<keyword evidence="4" id="KW-0597">Phosphoprotein</keyword>
<dbReference type="AlphaFoldDB" id="A0A9X2D5F0"/>
<evidence type="ECO:0000256" key="3">
    <source>
        <dbReference type="ARBA" id="ARBA00012438"/>
    </source>
</evidence>
<dbReference type="Pfam" id="PF00512">
    <property type="entry name" value="HisKA"/>
    <property type="match status" value="1"/>
</dbReference>
<feature type="region of interest" description="Disordered" evidence="7">
    <location>
        <begin position="1"/>
        <end position="20"/>
    </location>
</feature>
<dbReference type="SUPFAM" id="SSF55874">
    <property type="entry name" value="ATPase domain of HSP90 chaperone/DNA topoisomerase II/histidine kinase"/>
    <property type="match status" value="1"/>
</dbReference>
<dbReference type="PROSITE" id="PS50109">
    <property type="entry name" value="HIS_KIN"/>
    <property type="match status" value="1"/>
</dbReference>
<protein>
    <recommendedName>
        <fullName evidence="3">histidine kinase</fullName>
        <ecNumber evidence="3">2.7.13.3</ecNumber>
    </recommendedName>
</protein>
<feature type="domain" description="Histidine kinase" evidence="8">
    <location>
        <begin position="242"/>
        <end position="459"/>
    </location>
</feature>
<dbReference type="PANTHER" id="PTHR43547">
    <property type="entry name" value="TWO-COMPONENT HISTIDINE KINASE"/>
    <property type="match status" value="1"/>
</dbReference>
<evidence type="ECO:0000256" key="7">
    <source>
        <dbReference type="SAM" id="MobiDB-lite"/>
    </source>
</evidence>
<evidence type="ECO:0000256" key="1">
    <source>
        <dbReference type="ARBA" id="ARBA00000085"/>
    </source>
</evidence>
<comment type="catalytic activity">
    <reaction evidence="1">
        <text>ATP + protein L-histidine = ADP + protein N-phospho-L-histidine.</text>
        <dbReference type="EC" id="2.7.13.3"/>
    </reaction>
</comment>
<evidence type="ECO:0000259" key="8">
    <source>
        <dbReference type="PROSITE" id="PS50109"/>
    </source>
</evidence>
<feature type="region of interest" description="Disordered" evidence="7">
    <location>
        <begin position="52"/>
        <end position="81"/>
    </location>
</feature>
<evidence type="ECO:0000256" key="2">
    <source>
        <dbReference type="ARBA" id="ARBA00004236"/>
    </source>
</evidence>
<keyword evidence="5 9" id="KW-0808">Transferase</keyword>
<keyword evidence="5 9" id="KW-0418">Kinase</keyword>
<organism evidence="9 10">
    <name type="scientific">Nocardioides bruguierae</name>
    <dbReference type="NCBI Taxonomy" id="2945102"/>
    <lineage>
        <taxon>Bacteria</taxon>
        <taxon>Bacillati</taxon>
        <taxon>Actinomycetota</taxon>
        <taxon>Actinomycetes</taxon>
        <taxon>Propionibacteriales</taxon>
        <taxon>Nocardioidaceae</taxon>
        <taxon>Nocardioides</taxon>
    </lineage>
</organism>
<evidence type="ECO:0000256" key="5">
    <source>
        <dbReference type="ARBA" id="ARBA00022777"/>
    </source>
</evidence>
<dbReference type="SUPFAM" id="SSF47384">
    <property type="entry name" value="Homodimeric domain of signal transducing histidine kinase"/>
    <property type="match status" value="1"/>
</dbReference>
<dbReference type="GO" id="GO:0005886">
    <property type="term" value="C:plasma membrane"/>
    <property type="evidence" value="ECO:0007669"/>
    <property type="project" value="UniProtKB-SubCell"/>
</dbReference>
<dbReference type="CDD" id="cd00082">
    <property type="entry name" value="HisKA"/>
    <property type="match status" value="1"/>
</dbReference>
<dbReference type="RefSeq" id="WP_250826054.1">
    <property type="nucleotide sequence ID" value="NZ_JAMOIL010000002.1"/>
</dbReference>
<dbReference type="InterPro" id="IPR003661">
    <property type="entry name" value="HisK_dim/P_dom"/>
</dbReference>
<dbReference type="Pfam" id="PF02518">
    <property type="entry name" value="HATPase_c"/>
    <property type="match status" value="1"/>
</dbReference>
<reference evidence="9" key="1">
    <citation type="submission" date="2022-05" db="EMBL/GenBank/DDBJ databases">
        <authorList>
            <person name="Tuo L."/>
        </authorList>
    </citation>
    <scope>NUCLEOTIDE SEQUENCE</scope>
    <source>
        <strain evidence="9">BSK12Z-4</strain>
    </source>
</reference>